<accession>A0AAC9NUC0</accession>
<keyword evidence="1" id="KW-0614">Plasmid</keyword>
<protein>
    <submittedName>
        <fullName evidence="1">Uncharacterized protein</fullName>
    </submittedName>
</protein>
<dbReference type="RefSeq" id="WP_071961102.1">
    <property type="nucleotide sequence ID" value="NZ_CP018025.1"/>
</dbReference>
<geneLocation type="plasmid" evidence="2">
    <name>pamcp48-600</name>
</geneLocation>
<proteinExistence type="predicted"/>
<dbReference type="Proteomes" id="UP000182101">
    <property type="component" value="Plasmid pAMCP48-600"/>
</dbReference>
<sequence>MANQNSALNFLYYLQSLVFDEQLTVDSSVNPRVLFVGNDASMDFLYGRDQNNEPYIGIQSEFMPWFTHVDWFGVAICRKRGYVFLEAKEAATQRLHMALGLRVRKERMDYLCMKGVEDPNEMRLSFRVFEVDPSDPTTVLFSDRKVMSNLYIREIGDIDELCSDLEAEDARGLFAKSGIDESFNAIKVGG</sequence>
<dbReference type="AlphaFoldDB" id="A0AAC9NUC0"/>
<evidence type="ECO:0000313" key="1">
    <source>
        <dbReference type="EMBL" id="APD92477.1"/>
    </source>
</evidence>
<name>A0AAC9NUC0_9ALTE</name>
<dbReference type="EMBL" id="CP018025">
    <property type="protein sequence ID" value="APD92477.1"/>
    <property type="molecule type" value="Genomic_DNA"/>
</dbReference>
<gene>
    <name evidence="1" type="ORF">BM524_21480</name>
</gene>
<reference evidence="1 2" key="1">
    <citation type="submission" date="2016-11" db="EMBL/GenBank/DDBJ databases">
        <title>Networking in microbes: conjugative elements and plasmids in the genus Alteromonas.</title>
        <authorList>
            <person name="Lopez-Perez M."/>
            <person name="Ramon-Marco N."/>
            <person name="Rodriguez-Valera F."/>
        </authorList>
    </citation>
    <scope>NUCLEOTIDE SEQUENCE [LARGE SCALE GENOMIC DNA]</scope>
    <source>
        <strain evidence="1 2">CP48</strain>
        <plasmid evidence="2">pamcp48-600</plasmid>
    </source>
</reference>
<organism evidence="1 2">
    <name type="scientific">Alteromonas mediterranea</name>
    <dbReference type="NCBI Taxonomy" id="314275"/>
    <lineage>
        <taxon>Bacteria</taxon>
        <taxon>Pseudomonadati</taxon>
        <taxon>Pseudomonadota</taxon>
        <taxon>Gammaproteobacteria</taxon>
        <taxon>Alteromonadales</taxon>
        <taxon>Alteromonadaceae</taxon>
        <taxon>Alteromonas/Salinimonas group</taxon>
        <taxon>Alteromonas</taxon>
    </lineage>
</organism>
<evidence type="ECO:0000313" key="2">
    <source>
        <dbReference type="Proteomes" id="UP000182101"/>
    </source>
</evidence>